<accession>A0A2S5ZDE4</accession>
<dbReference type="InterPro" id="IPR035919">
    <property type="entry name" value="EAL_sf"/>
</dbReference>
<dbReference type="Proteomes" id="UP000239917">
    <property type="component" value="Unassembled WGS sequence"/>
</dbReference>
<dbReference type="InterPro" id="IPR043128">
    <property type="entry name" value="Rev_trsase/Diguanyl_cyclase"/>
</dbReference>
<dbReference type="SMART" id="SM00267">
    <property type="entry name" value="GGDEF"/>
    <property type="match status" value="1"/>
</dbReference>
<sequence>MENRQGIQSATEESENRFYELIESLPMVAVQGYDRHRRVIYWNEASARIYGYSREEALGQLLEDLIIPDHMRTGVIEAHRNWLENNISIPSDELELQHKDGHLVPVYSSHVMIKQDSGACEMFCIDISLEEQKQARNELYRRASFDDLTGLPNRHFMEVELSSRLDEADRLQQEVAVVFIDLDNFKIINDTRGHHHGDNLLKAVAETLRAELRGGDLLSRFGGDEFVLLIFDFDGPEGIHELVCRLIHSLEHRVHLEGDCYQVTASFGVSLFPHNGTTVAELMGNADAAMYQAKETGKNGLCFYTPDINDRLVHYQEITNLLREALTNDGLELAFQPQISLTERKSDSCEALLRCFNGQSRAVSPAVFIPVAEKSGLINRIGEWVIEAACKQLSAWKKTPLSNLRVDINLSGRQLTNPHLASHILETVSRYNLEPHQLGVELTENEVFGSDESQTKQLEKLKQAGVHISIDDFGTGHSSLVYLRKLPVCGIKIDRSFLKHAMQNSADMAIMKAMVTVGHSLGLSVLVEGVETDEQAQLVTDLGCDFAQGFLYAKPMPANKVAEFLASF</sequence>
<organism evidence="5 6">
    <name type="scientific">Marinobacter maroccanus</name>
    <dbReference type="NCBI Taxonomy" id="2055143"/>
    <lineage>
        <taxon>Bacteria</taxon>
        <taxon>Pseudomonadati</taxon>
        <taxon>Pseudomonadota</taxon>
        <taxon>Gammaproteobacteria</taxon>
        <taxon>Pseudomonadales</taxon>
        <taxon>Marinobacteraceae</taxon>
        <taxon>Marinobacter</taxon>
    </lineage>
</organism>
<dbReference type="InterPro" id="IPR052155">
    <property type="entry name" value="Biofilm_reg_signaling"/>
</dbReference>
<feature type="domain" description="EAL" evidence="3">
    <location>
        <begin position="315"/>
        <end position="568"/>
    </location>
</feature>
<dbReference type="NCBIfam" id="TIGR00229">
    <property type="entry name" value="sensory_box"/>
    <property type="match status" value="1"/>
</dbReference>
<dbReference type="InterPro" id="IPR000014">
    <property type="entry name" value="PAS"/>
</dbReference>
<dbReference type="OrthoDB" id="1316910at2"/>
<feature type="domain" description="PAS" evidence="2">
    <location>
        <begin position="14"/>
        <end position="69"/>
    </location>
</feature>
<dbReference type="AlphaFoldDB" id="A0A2S5ZDE4"/>
<dbReference type="CDD" id="cd01949">
    <property type="entry name" value="GGDEF"/>
    <property type="match status" value="1"/>
</dbReference>
<dbReference type="NCBIfam" id="TIGR00254">
    <property type="entry name" value="GGDEF"/>
    <property type="match status" value="1"/>
</dbReference>
<dbReference type="RefSeq" id="WP_104320541.1">
    <property type="nucleotide sequence ID" value="NZ_PSSX01000002.1"/>
</dbReference>
<dbReference type="GO" id="GO:0003824">
    <property type="term" value="F:catalytic activity"/>
    <property type="evidence" value="ECO:0007669"/>
    <property type="project" value="UniProtKB-ARBA"/>
</dbReference>
<dbReference type="PANTHER" id="PTHR44757:SF2">
    <property type="entry name" value="BIOFILM ARCHITECTURE MAINTENANCE PROTEIN MBAA"/>
    <property type="match status" value="1"/>
</dbReference>
<dbReference type="EMBL" id="PSSX01000002">
    <property type="protein sequence ID" value="PPI85407.1"/>
    <property type="molecule type" value="Genomic_DNA"/>
</dbReference>
<evidence type="ECO:0000313" key="5">
    <source>
        <dbReference type="EMBL" id="PPI85407.1"/>
    </source>
</evidence>
<dbReference type="CDD" id="cd00130">
    <property type="entry name" value="PAS"/>
    <property type="match status" value="1"/>
</dbReference>
<dbReference type="SUPFAM" id="SSF55785">
    <property type="entry name" value="PYP-like sensor domain (PAS domain)"/>
    <property type="match status" value="1"/>
</dbReference>
<dbReference type="Gene3D" id="3.20.20.450">
    <property type="entry name" value="EAL domain"/>
    <property type="match status" value="1"/>
</dbReference>
<dbReference type="PANTHER" id="PTHR44757">
    <property type="entry name" value="DIGUANYLATE CYCLASE DGCP"/>
    <property type="match status" value="1"/>
</dbReference>
<feature type="domain" description="GGDEF" evidence="4">
    <location>
        <begin position="173"/>
        <end position="306"/>
    </location>
</feature>
<dbReference type="Pfam" id="PF08447">
    <property type="entry name" value="PAS_3"/>
    <property type="match status" value="1"/>
</dbReference>
<dbReference type="Pfam" id="PF00990">
    <property type="entry name" value="GGDEF"/>
    <property type="match status" value="1"/>
</dbReference>
<dbReference type="SMART" id="SM00091">
    <property type="entry name" value="PAS"/>
    <property type="match status" value="1"/>
</dbReference>
<dbReference type="Gene3D" id="3.30.450.20">
    <property type="entry name" value="PAS domain"/>
    <property type="match status" value="1"/>
</dbReference>
<proteinExistence type="predicted"/>
<evidence type="ECO:0000256" key="1">
    <source>
        <dbReference type="ARBA" id="ARBA00001946"/>
    </source>
</evidence>
<dbReference type="InterPro" id="IPR029787">
    <property type="entry name" value="Nucleotide_cyclase"/>
</dbReference>
<comment type="caution">
    <text evidence="5">The sequence shown here is derived from an EMBL/GenBank/DDBJ whole genome shotgun (WGS) entry which is preliminary data.</text>
</comment>
<dbReference type="SUPFAM" id="SSF141868">
    <property type="entry name" value="EAL domain-like"/>
    <property type="match status" value="1"/>
</dbReference>
<dbReference type="Pfam" id="PF00563">
    <property type="entry name" value="EAL"/>
    <property type="match status" value="1"/>
</dbReference>
<protein>
    <submittedName>
        <fullName evidence="5">GGDEF domain-containing protein</fullName>
    </submittedName>
</protein>
<dbReference type="InterPro" id="IPR013655">
    <property type="entry name" value="PAS_fold_3"/>
</dbReference>
<evidence type="ECO:0000259" key="3">
    <source>
        <dbReference type="PROSITE" id="PS50883"/>
    </source>
</evidence>
<dbReference type="InterPro" id="IPR001633">
    <property type="entry name" value="EAL_dom"/>
</dbReference>
<dbReference type="SUPFAM" id="SSF55073">
    <property type="entry name" value="Nucleotide cyclase"/>
    <property type="match status" value="1"/>
</dbReference>
<dbReference type="PROSITE" id="PS50112">
    <property type="entry name" value="PAS"/>
    <property type="match status" value="1"/>
</dbReference>
<evidence type="ECO:0000259" key="2">
    <source>
        <dbReference type="PROSITE" id="PS50112"/>
    </source>
</evidence>
<dbReference type="PROSITE" id="PS50887">
    <property type="entry name" value="GGDEF"/>
    <property type="match status" value="1"/>
</dbReference>
<gene>
    <name evidence="5" type="ORF">KEHDKFFH_02915</name>
</gene>
<reference evidence="5 6" key="1">
    <citation type="submission" date="2018-01" db="EMBL/GenBank/DDBJ databases">
        <title>Complete genome sequences of the type strains of Marinobacter flavimaris and Marinobacter maroccanus.</title>
        <authorList>
            <person name="Palau M."/>
            <person name="Boujida N."/>
            <person name="Manresa A."/>
            <person name="Minana-Galbis D."/>
        </authorList>
    </citation>
    <scope>NUCLEOTIDE SEQUENCE [LARGE SCALE GENOMIC DNA]</scope>
    <source>
        <strain evidence="5 6">N4</strain>
    </source>
</reference>
<dbReference type="FunFam" id="3.30.70.270:FF:000001">
    <property type="entry name" value="Diguanylate cyclase domain protein"/>
    <property type="match status" value="1"/>
</dbReference>
<dbReference type="CDD" id="cd01948">
    <property type="entry name" value="EAL"/>
    <property type="match status" value="1"/>
</dbReference>
<dbReference type="InterPro" id="IPR035965">
    <property type="entry name" value="PAS-like_dom_sf"/>
</dbReference>
<evidence type="ECO:0000259" key="4">
    <source>
        <dbReference type="PROSITE" id="PS50887"/>
    </source>
</evidence>
<name>A0A2S5ZDE4_9GAMM</name>
<dbReference type="InterPro" id="IPR000160">
    <property type="entry name" value="GGDEF_dom"/>
</dbReference>
<dbReference type="SMART" id="SM00052">
    <property type="entry name" value="EAL"/>
    <property type="match status" value="1"/>
</dbReference>
<dbReference type="Gene3D" id="3.30.70.270">
    <property type="match status" value="1"/>
</dbReference>
<dbReference type="PROSITE" id="PS50883">
    <property type="entry name" value="EAL"/>
    <property type="match status" value="1"/>
</dbReference>
<comment type="cofactor">
    <cofactor evidence="1">
        <name>Mg(2+)</name>
        <dbReference type="ChEBI" id="CHEBI:18420"/>
    </cofactor>
</comment>
<keyword evidence="6" id="KW-1185">Reference proteome</keyword>
<evidence type="ECO:0000313" key="6">
    <source>
        <dbReference type="Proteomes" id="UP000239917"/>
    </source>
</evidence>